<name>A0A820YQU0_9BILA</name>
<comment type="caution">
    <text evidence="2">The sequence shown here is derived from an EMBL/GenBank/DDBJ whole genome shotgun (WGS) entry which is preliminary data.</text>
</comment>
<evidence type="ECO:0000313" key="2">
    <source>
        <dbReference type="EMBL" id="CAF4553731.1"/>
    </source>
</evidence>
<dbReference type="AlphaFoldDB" id="A0A820YQU0"/>
<sequence length="143" mass="15639">MIIPTIPKIAAAPTVTPPPYMAQLIPNETPTIPEVNDTAAQAFPNIIKLALGFCEMPTINKNRAPNADNIHAKVTNNRAMIIFIHLPMLDEGTPVHPNGKFTQVVVPNFTHSRHRPPSPTVTPPNFTTALKSIDNCSCLMKRT</sequence>
<organism evidence="2 3">
    <name type="scientific">Rotaria socialis</name>
    <dbReference type="NCBI Taxonomy" id="392032"/>
    <lineage>
        <taxon>Eukaryota</taxon>
        <taxon>Metazoa</taxon>
        <taxon>Spiralia</taxon>
        <taxon>Gnathifera</taxon>
        <taxon>Rotifera</taxon>
        <taxon>Eurotatoria</taxon>
        <taxon>Bdelloidea</taxon>
        <taxon>Philodinida</taxon>
        <taxon>Philodinidae</taxon>
        <taxon>Rotaria</taxon>
    </lineage>
</organism>
<gene>
    <name evidence="1" type="ORF">KIK155_LOCUS3958</name>
    <name evidence="2" type="ORF">TOA249_LOCUS7412</name>
</gene>
<evidence type="ECO:0000313" key="3">
    <source>
        <dbReference type="Proteomes" id="UP000663838"/>
    </source>
</evidence>
<dbReference type="Proteomes" id="UP000663865">
    <property type="component" value="Unassembled WGS sequence"/>
</dbReference>
<evidence type="ECO:0000313" key="1">
    <source>
        <dbReference type="EMBL" id="CAF3355033.1"/>
    </source>
</evidence>
<reference evidence="2" key="1">
    <citation type="submission" date="2021-02" db="EMBL/GenBank/DDBJ databases">
        <authorList>
            <person name="Nowell W R."/>
        </authorList>
    </citation>
    <scope>NUCLEOTIDE SEQUENCE</scope>
</reference>
<accession>A0A820YQU0</accession>
<dbReference type="Proteomes" id="UP000663838">
    <property type="component" value="Unassembled WGS sequence"/>
</dbReference>
<proteinExistence type="predicted"/>
<protein>
    <submittedName>
        <fullName evidence="2">Uncharacterized protein</fullName>
    </submittedName>
</protein>
<dbReference type="EMBL" id="CAJOBS010000332">
    <property type="protein sequence ID" value="CAF4553731.1"/>
    <property type="molecule type" value="Genomic_DNA"/>
</dbReference>
<dbReference type="EMBL" id="CAJNYV010000292">
    <property type="protein sequence ID" value="CAF3355033.1"/>
    <property type="molecule type" value="Genomic_DNA"/>
</dbReference>